<dbReference type="Proteomes" id="UP001305414">
    <property type="component" value="Unassembled WGS sequence"/>
</dbReference>
<reference evidence="1 2" key="1">
    <citation type="submission" date="2023-10" db="EMBL/GenBank/DDBJ databases">
        <title>Draft genome sequence of Xylaria bambusicola isolate GMP-LS, the root and basal stem rot pathogen of sugarcane in Indonesia.</title>
        <authorList>
            <person name="Selvaraj P."/>
            <person name="Muralishankar V."/>
            <person name="Muruganantham S."/>
            <person name="Sp S."/>
            <person name="Haryani S."/>
            <person name="Lau K.J.X."/>
            <person name="Naqvi N.I."/>
        </authorList>
    </citation>
    <scope>NUCLEOTIDE SEQUENCE [LARGE SCALE GENOMIC DNA]</scope>
    <source>
        <strain evidence="1">GMP-LS</strain>
    </source>
</reference>
<dbReference type="AlphaFoldDB" id="A0AAN7UBF4"/>
<accession>A0AAN7UBF4</accession>
<comment type="caution">
    <text evidence="1">The sequence shown here is derived from an EMBL/GenBank/DDBJ whole genome shotgun (WGS) entry which is preliminary data.</text>
</comment>
<dbReference type="EMBL" id="JAWHQM010000002">
    <property type="protein sequence ID" value="KAK5625113.1"/>
    <property type="molecule type" value="Genomic_DNA"/>
</dbReference>
<name>A0AAN7UBF4_9PEZI</name>
<organism evidence="1 2">
    <name type="scientific">Xylaria bambusicola</name>
    <dbReference type="NCBI Taxonomy" id="326684"/>
    <lineage>
        <taxon>Eukaryota</taxon>
        <taxon>Fungi</taxon>
        <taxon>Dikarya</taxon>
        <taxon>Ascomycota</taxon>
        <taxon>Pezizomycotina</taxon>
        <taxon>Sordariomycetes</taxon>
        <taxon>Xylariomycetidae</taxon>
        <taxon>Xylariales</taxon>
        <taxon>Xylariaceae</taxon>
        <taxon>Xylaria</taxon>
    </lineage>
</organism>
<gene>
    <name evidence="1" type="ORF">RRF57_000829</name>
</gene>
<protein>
    <submittedName>
        <fullName evidence="1">Uncharacterized protein</fullName>
    </submittedName>
</protein>
<proteinExistence type="predicted"/>
<evidence type="ECO:0000313" key="1">
    <source>
        <dbReference type="EMBL" id="KAK5625113.1"/>
    </source>
</evidence>
<sequence>MLVRPFVPKRNYYRSRIQVADKVFGALNTSLLTIQKIYYLLDILLTLFEFNVSLGPWDGIWERAVNLRLFIKYDPPFFEKFSEIFGRHHLACSAHKIFQYG</sequence>
<keyword evidence="2" id="KW-1185">Reference proteome</keyword>
<evidence type="ECO:0000313" key="2">
    <source>
        <dbReference type="Proteomes" id="UP001305414"/>
    </source>
</evidence>